<dbReference type="STRING" id="299467.A0A443SMI4"/>
<keyword evidence="1" id="KW-1015">Disulfide bond</keyword>
<dbReference type="Gene3D" id="2.40.10.10">
    <property type="entry name" value="Trypsin-like serine proteases"/>
    <property type="match status" value="1"/>
</dbReference>
<dbReference type="Proteomes" id="UP000288716">
    <property type="component" value="Unassembled WGS sequence"/>
</dbReference>
<gene>
    <name evidence="3" type="ORF">B4U80_08356</name>
</gene>
<proteinExistence type="predicted"/>
<dbReference type="PANTHER" id="PTHR24252:SF7">
    <property type="entry name" value="HYALIN"/>
    <property type="match status" value="1"/>
</dbReference>
<keyword evidence="4" id="KW-1185">Reference proteome</keyword>
<dbReference type="GO" id="GO:0006508">
    <property type="term" value="P:proteolysis"/>
    <property type="evidence" value="ECO:0007669"/>
    <property type="project" value="InterPro"/>
</dbReference>
<dbReference type="OrthoDB" id="6510126at2759"/>
<dbReference type="InterPro" id="IPR018114">
    <property type="entry name" value="TRYPSIN_HIS"/>
</dbReference>
<dbReference type="EMBL" id="NCKV01001261">
    <property type="protein sequence ID" value="RWS28693.1"/>
    <property type="molecule type" value="Genomic_DNA"/>
</dbReference>
<dbReference type="PROSITE" id="PS50240">
    <property type="entry name" value="TRYPSIN_DOM"/>
    <property type="match status" value="1"/>
</dbReference>
<accession>A0A443SMI4</accession>
<protein>
    <submittedName>
        <fullName evidence="3">Suppressor of tumorigenicity 14 protein-like isoform X3</fullName>
    </submittedName>
</protein>
<evidence type="ECO:0000256" key="1">
    <source>
        <dbReference type="ARBA" id="ARBA00023157"/>
    </source>
</evidence>
<evidence type="ECO:0000313" key="4">
    <source>
        <dbReference type="Proteomes" id="UP000288716"/>
    </source>
</evidence>
<organism evidence="3 4">
    <name type="scientific">Leptotrombidium deliense</name>
    <dbReference type="NCBI Taxonomy" id="299467"/>
    <lineage>
        <taxon>Eukaryota</taxon>
        <taxon>Metazoa</taxon>
        <taxon>Ecdysozoa</taxon>
        <taxon>Arthropoda</taxon>
        <taxon>Chelicerata</taxon>
        <taxon>Arachnida</taxon>
        <taxon>Acari</taxon>
        <taxon>Acariformes</taxon>
        <taxon>Trombidiformes</taxon>
        <taxon>Prostigmata</taxon>
        <taxon>Anystina</taxon>
        <taxon>Parasitengona</taxon>
        <taxon>Trombiculoidea</taxon>
        <taxon>Trombiculidae</taxon>
        <taxon>Leptotrombidium</taxon>
    </lineage>
</organism>
<dbReference type="InterPro" id="IPR009003">
    <property type="entry name" value="Peptidase_S1_PA"/>
</dbReference>
<evidence type="ECO:0000313" key="3">
    <source>
        <dbReference type="EMBL" id="RWS28693.1"/>
    </source>
</evidence>
<sequence>MSMFTTILFPFVTLKSVNEVIHQILNGLNQNLAHGFRSRSRLQNRNEEVTKDAFIYYPSWNQFSISEIMSIGEINPKNCGKNRELLIGGRVVGGRLAQKEEFPWQVAIMSKQNPKLRGQYHHVCGATIINQRWIITAAHCTFG</sequence>
<comment type="caution">
    <text evidence="3">The sequence shown here is derived from an EMBL/GenBank/DDBJ whole genome shotgun (WGS) entry which is preliminary data.</text>
</comment>
<feature type="domain" description="Peptidase S1" evidence="2">
    <location>
        <begin position="91"/>
        <end position="143"/>
    </location>
</feature>
<dbReference type="InterPro" id="IPR043504">
    <property type="entry name" value="Peptidase_S1_PA_chymotrypsin"/>
</dbReference>
<dbReference type="Pfam" id="PF00089">
    <property type="entry name" value="Trypsin"/>
    <property type="match status" value="1"/>
</dbReference>
<dbReference type="AlphaFoldDB" id="A0A443SMI4"/>
<dbReference type="PANTHER" id="PTHR24252">
    <property type="entry name" value="ACROSIN-RELATED"/>
    <property type="match status" value="1"/>
</dbReference>
<reference evidence="3 4" key="1">
    <citation type="journal article" date="2018" name="Gigascience">
        <title>Genomes of trombidid mites reveal novel predicted allergens and laterally-transferred genes associated with secondary metabolism.</title>
        <authorList>
            <person name="Dong X."/>
            <person name="Chaisiri K."/>
            <person name="Xia D."/>
            <person name="Armstrong S.D."/>
            <person name="Fang Y."/>
            <person name="Donnelly M.J."/>
            <person name="Kadowaki T."/>
            <person name="McGarry J.W."/>
            <person name="Darby A.C."/>
            <person name="Makepeace B.L."/>
        </authorList>
    </citation>
    <scope>NUCLEOTIDE SEQUENCE [LARGE SCALE GENOMIC DNA]</scope>
    <source>
        <strain evidence="3">UoL-UT</strain>
    </source>
</reference>
<name>A0A443SMI4_9ACAR</name>
<dbReference type="PROSITE" id="PS00134">
    <property type="entry name" value="TRYPSIN_HIS"/>
    <property type="match status" value="1"/>
</dbReference>
<evidence type="ECO:0000259" key="2">
    <source>
        <dbReference type="PROSITE" id="PS50240"/>
    </source>
</evidence>
<dbReference type="SUPFAM" id="SSF50494">
    <property type="entry name" value="Trypsin-like serine proteases"/>
    <property type="match status" value="1"/>
</dbReference>
<dbReference type="InterPro" id="IPR001254">
    <property type="entry name" value="Trypsin_dom"/>
</dbReference>
<dbReference type="VEuPathDB" id="VectorBase:LDEU003346"/>
<dbReference type="GO" id="GO:0004252">
    <property type="term" value="F:serine-type endopeptidase activity"/>
    <property type="evidence" value="ECO:0007669"/>
    <property type="project" value="InterPro"/>
</dbReference>